<dbReference type="InterPro" id="IPR006047">
    <property type="entry name" value="GH13_cat_dom"/>
</dbReference>
<evidence type="ECO:0000259" key="2">
    <source>
        <dbReference type="SMART" id="SM00642"/>
    </source>
</evidence>
<gene>
    <name evidence="3" type="ordered locus">Rahaq_4216</name>
</gene>
<evidence type="ECO:0000313" key="3">
    <source>
        <dbReference type="EMBL" id="ADW75804.1"/>
    </source>
</evidence>
<dbReference type="HOGENOM" id="CLU_006462_2_3_6"/>
<dbReference type="Pfam" id="PF00128">
    <property type="entry name" value="Alpha-amylase"/>
    <property type="match status" value="1"/>
</dbReference>
<dbReference type="Proteomes" id="UP000007257">
    <property type="component" value="Chromosome"/>
</dbReference>
<dbReference type="SUPFAM" id="SSF51445">
    <property type="entry name" value="(Trans)glycosidases"/>
    <property type="match status" value="1"/>
</dbReference>
<dbReference type="GO" id="GO:0009313">
    <property type="term" value="P:oligosaccharide catabolic process"/>
    <property type="evidence" value="ECO:0007669"/>
    <property type="project" value="TreeGrafter"/>
</dbReference>
<evidence type="ECO:0000256" key="1">
    <source>
        <dbReference type="ARBA" id="ARBA00008061"/>
    </source>
</evidence>
<dbReference type="Gene3D" id="3.90.400.10">
    <property type="entry name" value="Oligo-1,6-glucosidase, Domain 2"/>
    <property type="match status" value="1"/>
</dbReference>
<dbReference type="AlphaFoldDB" id="A0A0H3FFI0"/>
<organism evidence="3 4">
    <name type="scientific">Rahnella sp. (strain Y9602)</name>
    <dbReference type="NCBI Taxonomy" id="2703885"/>
    <lineage>
        <taxon>Bacteria</taxon>
        <taxon>Pseudomonadati</taxon>
        <taxon>Pseudomonadota</taxon>
        <taxon>Gammaproteobacteria</taxon>
        <taxon>Enterobacterales</taxon>
        <taxon>Yersiniaceae</taxon>
        <taxon>Rahnella</taxon>
    </lineage>
</organism>
<reference evidence="3 4" key="2">
    <citation type="journal article" date="2012" name="J. Bacteriol.">
        <title>Complete Genome Sequence of Rahnella sp. Strain Y9602, a Gammaproteobacterium Isolate from Metal- and Radionuclide-Contaminated Soil.</title>
        <authorList>
            <person name="Martinez R.J."/>
            <person name="Bruce D."/>
            <person name="Detter C."/>
            <person name="Goodwin L.A."/>
            <person name="Han J."/>
            <person name="Han C.S."/>
            <person name="Held B."/>
            <person name="Land M.L."/>
            <person name="Mikhailova N."/>
            <person name="Nolan M."/>
            <person name="Pennacchio L."/>
            <person name="Pitluck S."/>
            <person name="Tapia R."/>
            <person name="Woyke T."/>
            <person name="Sobecky P.A."/>
        </authorList>
    </citation>
    <scope>NUCLEOTIDE SEQUENCE [LARGE SCALE GENOMIC DNA]</scope>
    <source>
        <strain evidence="3 4">Y9602</strain>
    </source>
</reference>
<dbReference type="eggNOG" id="COG0366">
    <property type="taxonomic scope" value="Bacteria"/>
</dbReference>
<dbReference type="InterPro" id="IPR017853">
    <property type="entry name" value="GH"/>
</dbReference>
<evidence type="ECO:0000313" key="4">
    <source>
        <dbReference type="Proteomes" id="UP000007257"/>
    </source>
</evidence>
<protein>
    <submittedName>
        <fullName evidence="3">Alpha amylase catalytic region</fullName>
    </submittedName>
</protein>
<dbReference type="EMBL" id="CP002505">
    <property type="protein sequence ID" value="ADW75804.1"/>
    <property type="molecule type" value="Genomic_DNA"/>
</dbReference>
<accession>A0A0H3FFI0</accession>
<proteinExistence type="inferred from homology"/>
<dbReference type="GO" id="GO:0004556">
    <property type="term" value="F:alpha-amylase activity"/>
    <property type="evidence" value="ECO:0007669"/>
    <property type="project" value="TreeGrafter"/>
</dbReference>
<sequence length="517" mass="58561">MMDNLKTWQDRVFYQVYLPSFCDGNADGLGDFPGLVSKLDYLAELGIGGIWITPFYPSPLVDNGYDISDHCAVDPRFGTVDLFDELIAACHQRDILLVIDVVINHVSDQHPWFQAALRQPDSPFRDFFFFREQTNNWTSFFGGSAWTQEPGGTASYYHKFSPQQVCLNWSNPAVEHEIKKIFDFWIARGVDGFRFDVINFLTTDGIGEDHPPVEAGAEPPHDKDINQPGVLSVVNRLCRHIRAQGEFLLIGEVGSDELPAMAPYQGTELLDVVFNFNLGSQKRFDIAAIFAEIQAMENTLSGLPTLFFSSHDMSRMISRFGESPRDIPRAVAVFALQMTARGLPFIFQGEEIGMTDFVPQNLQQMRDIQGITHYHTAISQGMHEEQALTYALPFCRDASRLPVPWTPADARESQINVENESKCSQSILTRYKQLIHIRNTHPSLQRGHYQYLTLFKQCLIFRRQLGVECLEVMINFGPPVVNVSYADGNSVLFGTDEPLLEKNQILIKKVNHENAQK</sequence>
<dbReference type="PANTHER" id="PTHR10357:SF179">
    <property type="entry name" value="NEUTRAL AND BASIC AMINO ACID TRANSPORT PROTEIN RBAT"/>
    <property type="match status" value="1"/>
</dbReference>
<reference evidence="4" key="1">
    <citation type="submission" date="2011-01" db="EMBL/GenBank/DDBJ databases">
        <title>Complete sequence of chromosome of Rahnella sp. Y9602.</title>
        <authorList>
            <consortium name="US DOE Joint Genome Institute"/>
            <person name="Lucas S."/>
            <person name="Copeland A."/>
            <person name="Lapidus A."/>
            <person name="Cheng J.-F."/>
            <person name="Goodwin L."/>
            <person name="Pitluck S."/>
            <person name="Lu M."/>
            <person name="Detter J.C."/>
            <person name="Han C."/>
            <person name="Tapia R."/>
            <person name="Land M."/>
            <person name="Hauser L."/>
            <person name="Kyrpides N."/>
            <person name="Ivanova N."/>
            <person name="Ovchinnikova G."/>
            <person name="Pagani I."/>
            <person name="Sobecky P.A."/>
            <person name="Martinez R.J."/>
            <person name="Woyke T."/>
        </authorList>
    </citation>
    <scope>NUCLEOTIDE SEQUENCE [LARGE SCALE GENOMIC DNA]</scope>
    <source>
        <strain evidence="4">Y9602</strain>
    </source>
</reference>
<dbReference type="Gene3D" id="3.20.20.80">
    <property type="entry name" value="Glycosidases"/>
    <property type="match status" value="1"/>
</dbReference>
<comment type="similarity">
    <text evidence="1">Belongs to the glycosyl hydrolase 13 family.</text>
</comment>
<dbReference type="SMART" id="SM00642">
    <property type="entry name" value="Aamy"/>
    <property type="match status" value="1"/>
</dbReference>
<feature type="domain" description="Glycosyl hydrolase family 13 catalytic" evidence="2">
    <location>
        <begin position="15"/>
        <end position="396"/>
    </location>
</feature>
<name>A0A0H3FFI0_RAHSY</name>
<dbReference type="PANTHER" id="PTHR10357">
    <property type="entry name" value="ALPHA-AMYLASE FAMILY MEMBER"/>
    <property type="match status" value="1"/>
</dbReference>
<dbReference type="InterPro" id="IPR045857">
    <property type="entry name" value="O16G_dom_2"/>
</dbReference>
<dbReference type="KEGG" id="rah:Rahaq_4216"/>